<evidence type="ECO:0000313" key="2">
    <source>
        <dbReference type="Proteomes" id="UP001458880"/>
    </source>
</evidence>
<gene>
    <name evidence="1" type="ORF">QE152_g29801</name>
</gene>
<keyword evidence="2" id="KW-1185">Reference proteome</keyword>
<comment type="caution">
    <text evidence="1">The sequence shown here is derived from an EMBL/GenBank/DDBJ whole genome shotgun (WGS) entry which is preliminary data.</text>
</comment>
<proteinExistence type="predicted"/>
<dbReference type="AlphaFoldDB" id="A0AAW1JGM0"/>
<name>A0AAW1JGM0_POPJA</name>
<accession>A0AAW1JGM0</accession>
<dbReference type="Proteomes" id="UP001458880">
    <property type="component" value="Unassembled WGS sequence"/>
</dbReference>
<evidence type="ECO:0000313" key="1">
    <source>
        <dbReference type="EMBL" id="KAK9702649.1"/>
    </source>
</evidence>
<protein>
    <submittedName>
        <fullName evidence="1">Uncharacterized protein</fullName>
    </submittedName>
</protein>
<dbReference type="EMBL" id="JASPKY010000387">
    <property type="protein sequence ID" value="KAK9702649.1"/>
    <property type="molecule type" value="Genomic_DNA"/>
</dbReference>
<sequence length="125" mass="13951">MGPDRRVRVWGRQGERYAEECIAERLSLGGGSVMAWGDTKLVFIETYWCRNGTSSAECDPKSDTKLVFIETYWCRNGTSSAECDPKSDSKGASSFASCYHCQKSLKFLLFQRCLVVCVVITAKSP</sequence>
<organism evidence="1 2">
    <name type="scientific">Popillia japonica</name>
    <name type="common">Japanese beetle</name>
    <dbReference type="NCBI Taxonomy" id="7064"/>
    <lineage>
        <taxon>Eukaryota</taxon>
        <taxon>Metazoa</taxon>
        <taxon>Ecdysozoa</taxon>
        <taxon>Arthropoda</taxon>
        <taxon>Hexapoda</taxon>
        <taxon>Insecta</taxon>
        <taxon>Pterygota</taxon>
        <taxon>Neoptera</taxon>
        <taxon>Endopterygota</taxon>
        <taxon>Coleoptera</taxon>
        <taxon>Polyphaga</taxon>
        <taxon>Scarabaeiformia</taxon>
        <taxon>Scarabaeidae</taxon>
        <taxon>Rutelinae</taxon>
        <taxon>Popillia</taxon>
    </lineage>
</organism>
<reference evidence="1 2" key="1">
    <citation type="journal article" date="2024" name="BMC Genomics">
        <title>De novo assembly and annotation of Popillia japonica's genome with initial clues to its potential as an invasive pest.</title>
        <authorList>
            <person name="Cucini C."/>
            <person name="Boschi S."/>
            <person name="Funari R."/>
            <person name="Cardaioli E."/>
            <person name="Iannotti N."/>
            <person name="Marturano G."/>
            <person name="Paoli F."/>
            <person name="Bruttini M."/>
            <person name="Carapelli A."/>
            <person name="Frati F."/>
            <person name="Nardi F."/>
        </authorList>
    </citation>
    <scope>NUCLEOTIDE SEQUENCE [LARGE SCALE GENOMIC DNA]</scope>
    <source>
        <strain evidence="1">DMR45628</strain>
    </source>
</reference>